<feature type="region of interest" description="Disordered" evidence="4">
    <location>
        <begin position="1"/>
        <end position="21"/>
    </location>
</feature>
<dbReference type="AlphaFoldDB" id="A0AAP0CPA5"/>
<dbReference type="PROSITE" id="PS00285">
    <property type="entry name" value="POTATO_INHIBITOR"/>
    <property type="match status" value="1"/>
</dbReference>
<comment type="caution">
    <text evidence="5">The sequence shown here is derived from an EMBL/GenBank/DDBJ whole genome shotgun (WGS) entry which is preliminary data.</text>
</comment>
<dbReference type="GO" id="GO:0009611">
    <property type="term" value="P:response to wounding"/>
    <property type="evidence" value="ECO:0007669"/>
    <property type="project" value="InterPro"/>
</dbReference>
<dbReference type="PRINTS" id="PR00292">
    <property type="entry name" value="POTATOINHBTR"/>
</dbReference>
<proteinExistence type="inferred from homology"/>
<dbReference type="Proteomes" id="UP001408789">
    <property type="component" value="Unassembled WGS sequence"/>
</dbReference>
<dbReference type="InterPro" id="IPR036354">
    <property type="entry name" value="Prot_inh_pot1_sf"/>
</dbReference>
<feature type="compositionally biased region" description="Polar residues" evidence="4">
    <location>
        <begin position="12"/>
        <end position="21"/>
    </location>
</feature>
<keyword evidence="6" id="KW-1185">Reference proteome</keyword>
<reference evidence="5 6" key="1">
    <citation type="submission" date="2024-04" db="EMBL/GenBank/DDBJ databases">
        <title>The reference genome of an endangered Asteraceae, Deinandra increscens subsp. villosa, native to the Central Coast of California.</title>
        <authorList>
            <person name="Guilliams M."/>
            <person name="Hasenstab-Lehman K."/>
            <person name="Meyer R."/>
            <person name="Mcevoy S."/>
        </authorList>
    </citation>
    <scope>NUCLEOTIDE SEQUENCE [LARGE SCALE GENOMIC DNA]</scope>
    <source>
        <tissue evidence="5">Leaf</tissue>
    </source>
</reference>
<dbReference type="PANTHER" id="PTHR33091:SF29">
    <property type="entry name" value="SUBTILISIN INHIBITOR 1"/>
    <property type="match status" value="1"/>
</dbReference>
<gene>
    <name evidence="5" type="ORF">SSX86_022620</name>
</gene>
<dbReference type="SUPFAM" id="SSF54654">
    <property type="entry name" value="CI-2 family of serine protease inhibitors"/>
    <property type="match status" value="1"/>
</dbReference>
<evidence type="ECO:0000256" key="1">
    <source>
        <dbReference type="ARBA" id="ARBA00008210"/>
    </source>
</evidence>
<evidence type="ECO:0000313" key="5">
    <source>
        <dbReference type="EMBL" id="KAK9057782.1"/>
    </source>
</evidence>
<dbReference type="Pfam" id="PF00280">
    <property type="entry name" value="potato_inhibit"/>
    <property type="match status" value="1"/>
</dbReference>
<protein>
    <submittedName>
        <fullName evidence="5">Uncharacterized protein</fullName>
    </submittedName>
</protein>
<dbReference type="Gene3D" id="3.30.10.10">
    <property type="entry name" value="Trypsin Inhibitor V, subunit A"/>
    <property type="match status" value="1"/>
</dbReference>
<organism evidence="5 6">
    <name type="scientific">Deinandra increscens subsp. villosa</name>
    <dbReference type="NCBI Taxonomy" id="3103831"/>
    <lineage>
        <taxon>Eukaryota</taxon>
        <taxon>Viridiplantae</taxon>
        <taxon>Streptophyta</taxon>
        <taxon>Embryophyta</taxon>
        <taxon>Tracheophyta</taxon>
        <taxon>Spermatophyta</taxon>
        <taxon>Magnoliopsida</taxon>
        <taxon>eudicotyledons</taxon>
        <taxon>Gunneridae</taxon>
        <taxon>Pentapetalae</taxon>
        <taxon>asterids</taxon>
        <taxon>campanulids</taxon>
        <taxon>Asterales</taxon>
        <taxon>Asteraceae</taxon>
        <taxon>Asteroideae</taxon>
        <taxon>Heliantheae alliance</taxon>
        <taxon>Madieae</taxon>
        <taxon>Madiinae</taxon>
        <taxon>Deinandra</taxon>
    </lineage>
</organism>
<dbReference type="GO" id="GO:0004867">
    <property type="term" value="F:serine-type endopeptidase inhibitor activity"/>
    <property type="evidence" value="ECO:0007669"/>
    <property type="project" value="UniProtKB-KW"/>
</dbReference>
<name>A0AAP0CPA5_9ASTR</name>
<evidence type="ECO:0000256" key="3">
    <source>
        <dbReference type="ARBA" id="ARBA00022900"/>
    </source>
</evidence>
<evidence type="ECO:0000256" key="4">
    <source>
        <dbReference type="SAM" id="MobiDB-lite"/>
    </source>
</evidence>
<keyword evidence="3" id="KW-0722">Serine protease inhibitor</keyword>
<dbReference type="PANTHER" id="PTHR33091">
    <property type="entry name" value="PROTEIN, PUTATIVE, EXPRESSED-RELATED"/>
    <property type="match status" value="1"/>
</dbReference>
<dbReference type="EMBL" id="JBCNJP010000023">
    <property type="protein sequence ID" value="KAK9057782.1"/>
    <property type="molecule type" value="Genomic_DNA"/>
</dbReference>
<evidence type="ECO:0000256" key="2">
    <source>
        <dbReference type="ARBA" id="ARBA00022690"/>
    </source>
</evidence>
<dbReference type="InterPro" id="IPR000864">
    <property type="entry name" value="Prot_inh_pot1"/>
</dbReference>
<accession>A0AAP0CPA5</accession>
<evidence type="ECO:0000313" key="6">
    <source>
        <dbReference type="Proteomes" id="UP001408789"/>
    </source>
</evidence>
<sequence>MAEENTPFVTMEPQQTLPTRKTNWPELLGKKAEDAEKKIKEEMPRAKVHVVPHDSFVTMDFVSTRVRLFVDSSQNVVKAPKIG</sequence>
<comment type="similarity">
    <text evidence="1">Belongs to the protease inhibitor I13 (potato type I serine protease inhibitor) family.</text>
</comment>
<keyword evidence="2" id="KW-0646">Protease inhibitor</keyword>